<dbReference type="Pfam" id="PF00078">
    <property type="entry name" value="RVT_1"/>
    <property type="match status" value="1"/>
</dbReference>
<feature type="domain" description="Reverse transcriptase" evidence="1">
    <location>
        <begin position="487"/>
        <end position="566"/>
    </location>
</feature>
<dbReference type="InterPro" id="IPR000477">
    <property type="entry name" value="RT_dom"/>
</dbReference>
<evidence type="ECO:0000259" key="2">
    <source>
        <dbReference type="Pfam" id="PF03372"/>
    </source>
</evidence>
<evidence type="ECO:0008006" key="5">
    <source>
        <dbReference type="Google" id="ProtNLM"/>
    </source>
</evidence>
<dbReference type="AlphaFoldDB" id="A0ABD3GBF9"/>
<keyword evidence="4" id="KW-1185">Reference proteome</keyword>
<evidence type="ECO:0000313" key="3">
    <source>
        <dbReference type="EMBL" id="KAL3675517.1"/>
    </source>
</evidence>
<name>A0ABD3GBF9_9MARC</name>
<feature type="domain" description="Endonuclease/exonuclease/phosphatase" evidence="2">
    <location>
        <begin position="17"/>
        <end position="223"/>
    </location>
</feature>
<evidence type="ECO:0000259" key="1">
    <source>
        <dbReference type="Pfam" id="PF00078"/>
    </source>
</evidence>
<organism evidence="3 4">
    <name type="scientific">Riccia sorocarpa</name>
    <dbReference type="NCBI Taxonomy" id="122646"/>
    <lineage>
        <taxon>Eukaryota</taxon>
        <taxon>Viridiplantae</taxon>
        <taxon>Streptophyta</taxon>
        <taxon>Embryophyta</taxon>
        <taxon>Marchantiophyta</taxon>
        <taxon>Marchantiopsida</taxon>
        <taxon>Marchantiidae</taxon>
        <taxon>Marchantiales</taxon>
        <taxon>Ricciaceae</taxon>
        <taxon>Riccia</taxon>
    </lineage>
</organism>
<evidence type="ECO:0000313" key="4">
    <source>
        <dbReference type="Proteomes" id="UP001633002"/>
    </source>
</evidence>
<protein>
    <recommendedName>
        <fullName evidence="5">Reverse transcriptase domain-containing protein</fullName>
    </recommendedName>
</protein>
<reference evidence="3 4" key="1">
    <citation type="submission" date="2024-09" db="EMBL/GenBank/DDBJ databases">
        <title>Chromosome-scale assembly of Riccia sorocarpa.</title>
        <authorList>
            <person name="Paukszto L."/>
        </authorList>
    </citation>
    <scope>NUCLEOTIDE SEQUENCE [LARGE SCALE GENOMIC DNA]</scope>
    <source>
        <strain evidence="3">LP-2024</strain>
        <tissue evidence="3">Aerial parts of the thallus</tissue>
    </source>
</reference>
<comment type="caution">
    <text evidence="3">The sequence shown here is derived from an EMBL/GenBank/DDBJ whole genome shotgun (WGS) entry which is preliminary data.</text>
</comment>
<dbReference type="InterPro" id="IPR036691">
    <property type="entry name" value="Endo/exonu/phosph_ase_sf"/>
</dbReference>
<accession>A0ABD3GBF9</accession>
<dbReference type="InterPro" id="IPR005135">
    <property type="entry name" value="Endo/exonuclease/phosphatase"/>
</dbReference>
<dbReference type="PANTHER" id="PTHR19446">
    <property type="entry name" value="REVERSE TRANSCRIPTASES"/>
    <property type="match status" value="1"/>
</dbReference>
<gene>
    <name evidence="3" type="ORF">R1sor_025465</name>
</gene>
<sequence length="747" mass="85522">MDSHEASINFARVRISSWNFGGLASFHRRIGVKAFLRKFRPHILALQETHISADRLEFLISTFTSEYKVLAADARGHSGGVAFLSHNTCIVHEWKAIDHRRIWGIFEINKCRVPLINEYALVEPAGRGDFWDDLISSLPSRKFLFTGDWNVIKDPADSSSKSNWLTRQETVNFLNFKQMFALQDIRRCGCAQESPRFTRVQRRQDILTWSTLDRFYSLVSLLGTFQLRLLHHPEFPLSDHLPISLWFSGLPNQAPPQPVSLFFKADPCILQKQEIRDKMEVVWQRHRGAGSLSSPQNYFKAWMEIRAIAKEKQYRESQQLSSLDKMRKRLLELSNKPPNGDPHSPEILALTEEVRKLQAIHDHTHRLWSREKFILLGETNSAYYLRRFKQRAARGTIKTLMLDDGSVIRSQTNITREVHRFFSDIYSKPIKDQHTVRKRDKLLQILRPSLSSGENLFLSEVPSHREFSDILRAMPSGKAPVIDCFGNDWRPIVLLTAHYKLLAKVIATRLVVILPKVVPPQQQGFIKGRGVHGCVLNLLLAHESLRRTRRNVAFVMLDLEKAYDKLSSIQPVKLPGGVTFDVTALADDTALFLALHEPTFHVFFRLLESFQAASRVKVNLRKSKIMVVGKYSQPPSWLLQQPIQVLGKSQSTRSVLWGRMKEGKLKAPLVGWDLLSALTTCGGLGIWDLQNFNSAFLTKYVGSLVSNPLDATWPPVFWTLCKDKFRRPPEEFLLLGRLPLASMSPCP</sequence>
<proteinExistence type="predicted"/>
<dbReference type="EMBL" id="JBJQOH010000008">
    <property type="protein sequence ID" value="KAL3675517.1"/>
    <property type="molecule type" value="Genomic_DNA"/>
</dbReference>
<dbReference type="SUPFAM" id="SSF56219">
    <property type="entry name" value="DNase I-like"/>
    <property type="match status" value="1"/>
</dbReference>
<dbReference type="Gene3D" id="3.60.10.10">
    <property type="entry name" value="Endonuclease/exonuclease/phosphatase"/>
    <property type="match status" value="1"/>
</dbReference>
<dbReference type="Pfam" id="PF03372">
    <property type="entry name" value="Exo_endo_phos"/>
    <property type="match status" value="1"/>
</dbReference>
<dbReference type="Proteomes" id="UP001633002">
    <property type="component" value="Unassembled WGS sequence"/>
</dbReference>